<sequence length="106" mass="12274">MIQPELSNLLYELCAQPQEEPWLEFKLNIAEHDVIGQYISAISNGATISNKAFGYLVWGIENETHAIKGTQFSFRNAKEGHQDLELWLRHLTTNYFPWKSTNMNCE</sequence>
<name>A0A1J5DZY6_9BACT</name>
<dbReference type="Pfam" id="PF04326">
    <property type="entry name" value="SLFN_AlbA_2"/>
    <property type="match status" value="1"/>
</dbReference>
<gene>
    <name evidence="2" type="ORF">AUJ95_02880</name>
</gene>
<dbReference type="Gene3D" id="3.30.950.30">
    <property type="entry name" value="Schlafen, AAA domain"/>
    <property type="match status" value="1"/>
</dbReference>
<protein>
    <recommendedName>
        <fullName evidence="1">Schlafen AlbA-2 domain-containing protein</fullName>
    </recommendedName>
</protein>
<comment type="caution">
    <text evidence="2">The sequence shown here is derived from an EMBL/GenBank/DDBJ whole genome shotgun (WGS) entry which is preliminary data.</text>
</comment>
<dbReference type="STRING" id="1817895.AUJ95_02880"/>
<evidence type="ECO:0000313" key="2">
    <source>
        <dbReference type="EMBL" id="OIP41716.1"/>
    </source>
</evidence>
<organism evidence="2 3">
    <name type="scientific">Candidatus Desantisbacteria bacterium CG2_30_40_21</name>
    <dbReference type="NCBI Taxonomy" id="1817895"/>
    <lineage>
        <taxon>Bacteria</taxon>
        <taxon>Candidatus Desantisiibacteriota</taxon>
    </lineage>
</organism>
<dbReference type="Proteomes" id="UP000183085">
    <property type="component" value="Unassembled WGS sequence"/>
</dbReference>
<dbReference type="InterPro" id="IPR007421">
    <property type="entry name" value="Schlafen_AlbA_2_dom"/>
</dbReference>
<evidence type="ECO:0000313" key="3">
    <source>
        <dbReference type="Proteomes" id="UP000183085"/>
    </source>
</evidence>
<dbReference type="EMBL" id="MNYI01000072">
    <property type="protein sequence ID" value="OIP41716.1"/>
    <property type="molecule type" value="Genomic_DNA"/>
</dbReference>
<dbReference type="InterPro" id="IPR038461">
    <property type="entry name" value="Schlafen_AlbA_2_dom_sf"/>
</dbReference>
<reference evidence="2 3" key="1">
    <citation type="journal article" date="2016" name="Environ. Microbiol.">
        <title>Genomic resolution of a cold subsurface aquifer community provides metabolic insights for novel microbes adapted to high CO concentrations.</title>
        <authorList>
            <person name="Probst A.J."/>
            <person name="Castelle C.J."/>
            <person name="Singh A."/>
            <person name="Brown C.T."/>
            <person name="Anantharaman K."/>
            <person name="Sharon I."/>
            <person name="Hug L.A."/>
            <person name="Burstein D."/>
            <person name="Emerson J.B."/>
            <person name="Thomas B.C."/>
            <person name="Banfield J.F."/>
        </authorList>
    </citation>
    <scope>NUCLEOTIDE SEQUENCE [LARGE SCALE GENOMIC DNA]</scope>
    <source>
        <strain evidence="2">CG2_30_40_21</strain>
    </source>
</reference>
<accession>A0A1J5DZY6</accession>
<feature type="domain" description="Schlafen AlbA-2" evidence="1">
    <location>
        <begin position="19"/>
        <end position="98"/>
    </location>
</feature>
<proteinExistence type="predicted"/>
<evidence type="ECO:0000259" key="1">
    <source>
        <dbReference type="Pfam" id="PF04326"/>
    </source>
</evidence>
<dbReference type="AlphaFoldDB" id="A0A1J5DZY6"/>